<feature type="binding site" evidence="5">
    <location>
        <begin position="18"/>
        <end position="19"/>
    </location>
    <ligand>
        <name>NAD(+)</name>
        <dbReference type="ChEBI" id="CHEBI:57540"/>
    </ligand>
</feature>
<reference evidence="11" key="1">
    <citation type="submission" date="2017-09" db="EMBL/GenBank/DDBJ databases">
        <title>Depth-based differentiation of microbial function through sediment-hosted aquifers and enrichment of novel symbionts in the deep terrestrial subsurface.</title>
        <authorList>
            <person name="Probst A.J."/>
            <person name="Ladd B."/>
            <person name="Jarett J.K."/>
            <person name="Geller-Mcgrath D.E."/>
            <person name="Sieber C.M.K."/>
            <person name="Emerson J.B."/>
            <person name="Anantharaman K."/>
            <person name="Thomas B.C."/>
            <person name="Malmstrom R."/>
            <person name="Stieglmeier M."/>
            <person name="Klingl A."/>
            <person name="Woyke T."/>
            <person name="Ryan C.M."/>
            <person name="Banfield J.F."/>
        </authorList>
    </citation>
    <scope>NUCLEOTIDE SEQUENCE [LARGE SCALE GENOMIC DNA]</scope>
</reference>
<feature type="binding site" evidence="4">
    <location>
        <begin position="157"/>
        <end position="159"/>
    </location>
    <ligand>
        <name>D-glyceraldehyde 3-phosphate</name>
        <dbReference type="ChEBI" id="CHEBI:59776"/>
    </ligand>
</feature>
<evidence type="ECO:0000256" key="2">
    <source>
        <dbReference type="ARBA" id="ARBA00023002"/>
    </source>
</evidence>
<evidence type="ECO:0000313" key="10">
    <source>
        <dbReference type="EMBL" id="PIR95122.1"/>
    </source>
</evidence>
<dbReference type="EMBL" id="PFAN01000026">
    <property type="protein sequence ID" value="PIR95122.1"/>
    <property type="molecule type" value="Genomic_DNA"/>
</dbReference>
<dbReference type="EC" id="1.2.1.-" evidence="8"/>
<name>A0A2H0V7T1_9BACT</name>
<dbReference type="InterPro" id="IPR006424">
    <property type="entry name" value="Glyceraldehyde-3-P_DH_1"/>
</dbReference>
<feature type="binding site" evidence="4">
    <location>
        <position position="239"/>
    </location>
    <ligand>
        <name>D-glyceraldehyde 3-phosphate</name>
        <dbReference type="ChEBI" id="CHEBI:59776"/>
    </ligand>
</feature>
<dbReference type="InterPro" id="IPR020828">
    <property type="entry name" value="GlycerAld_3-P_DH_NAD(P)-bd"/>
</dbReference>
<feature type="binding site" evidence="4">
    <location>
        <position position="188"/>
    </location>
    <ligand>
        <name>D-glyceraldehyde 3-phosphate</name>
        <dbReference type="ChEBI" id="CHEBI:59776"/>
    </ligand>
</feature>
<evidence type="ECO:0000256" key="7">
    <source>
        <dbReference type="RuleBase" id="RU000397"/>
    </source>
</evidence>
<gene>
    <name evidence="10" type="primary">gap</name>
    <name evidence="10" type="ORF">COT95_00420</name>
</gene>
<keyword evidence="5" id="KW-0547">Nucleotide-binding</keyword>
<dbReference type="CDD" id="cd05214">
    <property type="entry name" value="GAPDH_I_N"/>
    <property type="match status" value="1"/>
</dbReference>
<feature type="domain" description="Glyceraldehyde 3-phosphate dehydrogenase NAD(P) binding" evidence="9">
    <location>
        <begin position="9"/>
        <end position="158"/>
    </location>
</feature>
<evidence type="ECO:0000256" key="3">
    <source>
        <dbReference type="PIRSR" id="PIRSR000149-1"/>
    </source>
</evidence>
<dbReference type="Pfam" id="PF02800">
    <property type="entry name" value="Gp_dh_C"/>
    <property type="match status" value="1"/>
</dbReference>
<dbReference type="InterPro" id="IPR020830">
    <property type="entry name" value="GlycerAld_3-P_DH_AS"/>
</dbReference>
<dbReference type="SUPFAM" id="SSF51735">
    <property type="entry name" value="NAD(P)-binding Rossmann-fold domains"/>
    <property type="match status" value="1"/>
</dbReference>
<feature type="site" description="Activates thiol group during catalysis" evidence="6">
    <location>
        <position position="185"/>
    </location>
</feature>
<dbReference type="SMART" id="SM00846">
    <property type="entry name" value="Gp_dh_N"/>
    <property type="match status" value="1"/>
</dbReference>
<dbReference type="InterPro" id="IPR020831">
    <property type="entry name" value="GlycerAld/Erythrose_P_DH"/>
</dbReference>
<protein>
    <recommendedName>
        <fullName evidence="8">Glyceraldehyde-3-phosphate dehydrogenase</fullName>
        <ecNumber evidence="8">1.2.1.-</ecNumber>
    </recommendedName>
</protein>
<dbReference type="Proteomes" id="UP000228614">
    <property type="component" value="Unassembled WGS sequence"/>
</dbReference>
<keyword evidence="5" id="KW-0520">NAD</keyword>
<sequence>MPIFSAKKINVAINGFGRIGRTAFKALLKNQRVNVSAINDLGDIATLAHLLQYDSVYGKYMHNVTSEKNALVVDKKVYPVFSIREPKDLPWKKLKVDVVLECTGVFKDRVGASGHIKAGAKKVIISAPCKSKDIKTIVLGVNEEKITKKDDIISMASCTTNALSPVTAVLENSFGIKKAIMTTVHGYTATQNLVDGPHKDLRRARAAAINIIPTTTGAAIATTATIPSLTGKFDGMAMRVPVVTGSIVDAVYLLKKSVTERAVNEALRKASGSKKLKGILAVTNDPLVSTDIIGSPFSAIVDLGMTKVVDFDLVKVIAWYDNEWGYSNRLAEMAEVFGRN</sequence>
<dbReference type="GO" id="GO:0051287">
    <property type="term" value="F:NAD binding"/>
    <property type="evidence" value="ECO:0007669"/>
    <property type="project" value="InterPro"/>
</dbReference>
<feature type="binding site" evidence="5">
    <location>
        <position position="126"/>
    </location>
    <ligand>
        <name>NAD(+)</name>
        <dbReference type="ChEBI" id="CHEBI:57540"/>
    </ligand>
</feature>
<evidence type="ECO:0000256" key="6">
    <source>
        <dbReference type="PIRSR" id="PIRSR000149-4"/>
    </source>
</evidence>
<evidence type="ECO:0000256" key="4">
    <source>
        <dbReference type="PIRSR" id="PIRSR000149-2"/>
    </source>
</evidence>
<dbReference type="Pfam" id="PF00044">
    <property type="entry name" value="Gp_dh_N"/>
    <property type="match status" value="1"/>
</dbReference>
<accession>A0A2H0V7T1</accession>
<dbReference type="GO" id="GO:0050661">
    <property type="term" value="F:NADP binding"/>
    <property type="evidence" value="ECO:0007669"/>
    <property type="project" value="InterPro"/>
</dbReference>
<evidence type="ECO:0000313" key="11">
    <source>
        <dbReference type="Proteomes" id="UP000228614"/>
    </source>
</evidence>
<dbReference type="InterPro" id="IPR020829">
    <property type="entry name" value="GlycerAld_3-P_DH_cat"/>
</dbReference>
<feature type="binding site" evidence="5">
    <location>
        <position position="40"/>
    </location>
    <ligand>
        <name>NAD(+)</name>
        <dbReference type="ChEBI" id="CHEBI:57540"/>
    </ligand>
</feature>
<dbReference type="AlphaFoldDB" id="A0A2H0V7T1"/>
<feature type="binding site" evidence="5">
    <location>
        <position position="84"/>
    </location>
    <ligand>
        <name>NAD(+)</name>
        <dbReference type="ChEBI" id="CHEBI:57540"/>
    </ligand>
</feature>
<dbReference type="SUPFAM" id="SSF55347">
    <property type="entry name" value="Glyceraldehyde-3-phosphate dehydrogenase-like, C-terminal domain"/>
    <property type="match status" value="1"/>
</dbReference>
<dbReference type="PRINTS" id="PR00078">
    <property type="entry name" value="G3PDHDRGNASE"/>
</dbReference>
<dbReference type="FunFam" id="3.30.360.10:FF:000002">
    <property type="entry name" value="Glyceraldehyde-3-phosphate dehydrogenase"/>
    <property type="match status" value="1"/>
</dbReference>
<proteinExistence type="inferred from homology"/>
<dbReference type="FunFam" id="3.40.50.720:FF:000001">
    <property type="entry name" value="Glyceraldehyde-3-phosphate dehydrogenase"/>
    <property type="match status" value="1"/>
</dbReference>
<comment type="similarity">
    <text evidence="1 7">Belongs to the glyceraldehyde-3-phosphate dehydrogenase family.</text>
</comment>
<dbReference type="NCBIfam" id="TIGR01534">
    <property type="entry name" value="GAPDH-I"/>
    <property type="match status" value="1"/>
</dbReference>
<keyword evidence="2 8" id="KW-0560">Oxidoreductase</keyword>
<evidence type="ECO:0000256" key="5">
    <source>
        <dbReference type="PIRSR" id="PIRSR000149-3"/>
    </source>
</evidence>
<dbReference type="GO" id="GO:0016620">
    <property type="term" value="F:oxidoreductase activity, acting on the aldehyde or oxo group of donors, NAD or NADP as acceptor"/>
    <property type="evidence" value="ECO:0007669"/>
    <property type="project" value="InterPro"/>
</dbReference>
<dbReference type="GO" id="GO:0006006">
    <property type="term" value="P:glucose metabolic process"/>
    <property type="evidence" value="ECO:0007669"/>
    <property type="project" value="InterPro"/>
</dbReference>
<feature type="active site" description="Nucleophile" evidence="3">
    <location>
        <position position="158"/>
    </location>
</feature>
<feature type="binding site" evidence="5">
    <location>
        <position position="322"/>
    </location>
    <ligand>
        <name>NAD(+)</name>
        <dbReference type="ChEBI" id="CHEBI:57540"/>
    </ligand>
</feature>
<evidence type="ECO:0000259" key="9">
    <source>
        <dbReference type="SMART" id="SM00846"/>
    </source>
</evidence>
<dbReference type="PANTHER" id="PTHR43148">
    <property type="entry name" value="GLYCERALDEHYDE-3-PHOSPHATE DEHYDROGENASE 2"/>
    <property type="match status" value="1"/>
</dbReference>
<dbReference type="PIRSF" id="PIRSF000149">
    <property type="entry name" value="GAP_DH"/>
    <property type="match status" value="1"/>
</dbReference>
<dbReference type="InterPro" id="IPR036291">
    <property type="entry name" value="NAD(P)-bd_dom_sf"/>
</dbReference>
<organism evidence="10 11">
    <name type="scientific">Candidatus Falkowbacteria bacterium CG10_big_fil_rev_8_21_14_0_10_37_6</name>
    <dbReference type="NCBI Taxonomy" id="1974563"/>
    <lineage>
        <taxon>Bacteria</taxon>
        <taxon>Candidatus Falkowiibacteriota</taxon>
    </lineage>
</organism>
<evidence type="ECO:0000256" key="8">
    <source>
        <dbReference type="RuleBase" id="RU361160"/>
    </source>
</evidence>
<feature type="binding site" evidence="4">
    <location>
        <begin position="216"/>
        <end position="217"/>
    </location>
    <ligand>
        <name>D-glyceraldehyde 3-phosphate</name>
        <dbReference type="ChEBI" id="CHEBI:59776"/>
    </ligand>
</feature>
<dbReference type="CDD" id="cd18126">
    <property type="entry name" value="GAPDH_I_C"/>
    <property type="match status" value="1"/>
</dbReference>
<evidence type="ECO:0000256" key="1">
    <source>
        <dbReference type="ARBA" id="ARBA00007406"/>
    </source>
</evidence>
<dbReference type="Gene3D" id="3.40.50.720">
    <property type="entry name" value="NAD(P)-binding Rossmann-like Domain"/>
    <property type="match status" value="1"/>
</dbReference>
<dbReference type="Gene3D" id="3.30.360.10">
    <property type="entry name" value="Dihydrodipicolinate Reductase, domain 2"/>
    <property type="match status" value="1"/>
</dbReference>
<comment type="caution">
    <text evidence="10">The sequence shown here is derived from an EMBL/GenBank/DDBJ whole genome shotgun (WGS) entry which is preliminary data.</text>
</comment>
<dbReference type="PROSITE" id="PS00071">
    <property type="entry name" value="GAPDH"/>
    <property type="match status" value="1"/>
</dbReference>